<accession>A0A450RUH4</accession>
<proteinExistence type="predicted"/>
<name>A0A450RUH4_9GAMM</name>
<dbReference type="GO" id="GO:0008233">
    <property type="term" value="F:peptidase activity"/>
    <property type="evidence" value="ECO:0007669"/>
    <property type="project" value="UniProtKB-KW"/>
</dbReference>
<protein>
    <submittedName>
        <fullName evidence="1">Clan AA aspartic protease, AF_0612 family</fullName>
    </submittedName>
</protein>
<keyword evidence="1" id="KW-0378">Hydrolase</keyword>
<dbReference type="InterPro" id="IPR022274">
    <property type="entry name" value="Peptidase_asp_AF0612"/>
</dbReference>
<gene>
    <name evidence="1" type="ORF">BECKFW1821A_GA0114235_100262</name>
</gene>
<evidence type="ECO:0000313" key="1">
    <source>
        <dbReference type="EMBL" id="VFJ42728.1"/>
    </source>
</evidence>
<organism evidence="1">
    <name type="scientific">Candidatus Kentrum sp. FW</name>
    <dbReference type="NCBI Taxonomy" id="2126338"/>
    <lineage>
        <taxon>Bacteria</taxon>
        <taxon>Pseudomonadati</taxon>
        <taxon>Pseudomonadota</taxon>
        <taxon>Gammaproteobacteria</taxon>
        <taxon>Candidatus Kentrum</taxon>
    </lineage>
</organism>
<dbReference type="NCBIfam" id="TIGR03698">
    <property type="entry name" value="clan_AA_DTGF"/>
    <property type="match status" value="1"/>
</dbReference>
<sequence>MGLINAKIELSNPRNRDSKPIRVTSLVDTGALHLCIPEHVALQLGLEELYKREVITADGKRHLVPYMGPVTITFENRGCFAGAMVFGDQVLLGAIPVEDMDVLVSPSRQSLMVNPESPDVAVSIAKRNQ</sequence>
<reference evidence="1" key="1">
    <citation type="submission" date="2019-02" db="EMBL/GenBank/DDBJ databases">
        <authorList>
            <person name="Gruber-Vodicka R. H."/>
            <person name="Seah K. B. B."/>
        </authorList>
    </citation>
    <scope>NUCLEOTIDE SEQUENCE</scope>
    <source>
        <strain evidence="1">BECK_BZ15</strain>
    </source>
</reference>
<dbReference type="EMBL" id="CAADEW010000002">
    <property type="protein sequence ID" value="VFJ42728.1"/>
    <property type="molecule type" value="Genomic_DNA"/>
</dbReference>
<dbReference type="GO" id="GO:0006508">
    <property type="term" value="P:proteolysis"/>
    <property type="evidence" value="ECO:0007669"/>
    <property type="project" value="UniProtKB-KW"/>
</dbReference>
<dbReference type="AlphaFoldDB" id="A0A450RUH4"/>
<keyword evidence="1" id="KW-0645">Protease</keyword>